<accession>A0A562KQM5</accession>
<keyword evidence="2 5" id="KW-0812">Transmembrane</keyword>
<name>A0A562KQM5_SPHWJ</name>
<dbReference type="AlphaFoldDB" id="A0A562KQM5"/>
<reference evidence="6 7" key="1">
    <citation type="journal article" date="2015" name="Stand. Genomic Sci.">
        <title>Genomic Encyclopedia of Bacterial and Archaeal Type Strains, Phase III: the genomes of soil and plant-associated and newly described type strains.</title>
        <authorList>
            <person name="Whitman W.B."/>
            <person name="Woyke T."/>
            <person name="Klenk H.P."/>
            <person name="Zhou Y."/>
            <person name="Lilburn T.G."/>
            <person name="Beck B.J."/>
            <person name="De Vos P."/>
            <person name="Vandamme P."/>
            <person name="Eisen J.A."/>
            <person name="Garrity G."/>
            <person name="Hugenholtz P."/>
            <person name="Kyrpides N.C."/>
        </authorList>
    </citation>
    <scope>NUCLEOTIDE SEQUENCE [LARGE SCALE GENOMIC DNA]</scope>
    <source>
        <strain evidence="6 7">CGMCC 1.7748</strain>
    </source>
</reference>
<proteinExistence type="predicted"/>
<sequence>MPVELKILAWGAILLLVHIFAAAHLKTKQYGPHWNMGARDEALPPLRPIAGRLVRAQANFQETFPIAIVALIGVVMADRTSEWTALGGWIWLGARVVYLPLYGMGVPLVRTLAFAVSLVGLAMVLTPLIRA</sequence>
<dbReference type="Pfam" id="PF01124">
    <property type="entry name" value="MAPEG"/>
    <property type="match status" value="1"/>
</dbReference>
<evidence type="ECO:0000256" key="1">
    <source>
        <dbReference type="ARBA" id="ARBA00004370"/>
    </source>
</evidence>
<organism evidence="6 7">
    <name type="scientific">Sphingobium wenxiniae (strain DSM 21828 / CGMCC 1.7748 / JZ-1)</name>
    <dbReference type="NCBI Taxonomy" id="595605"/>
    <lineage>
        <taxon>Bacteria</taxon>
        <taxon>Pseudomonadati</taxon>
        <taxon>Pseudomonadota</taxon>
        <taxon>Alphaproteobacteria</taxon>
        <taxon>Sphingomonadales</taxon>
        <taxon>Sphingomonadaceae</taxon>
        <taxon>Sphingobium</taxon>
    </lineage>
</organism>
<dbReference type="EMBL" id="VLKK01000001">
    <property type="protein sequence ID" value="TWH97637.1"/>
    <property type="molecule type" value="Genomic_DNA"/>
</dbReference>
<dbReference type="SUPFAM" id="SSF161084">
    <property type="entry name" value="MAPEG domain-like"/>
    <property type="match status" value="1"/>
</dbReference>
<comment type="caution">
    <text evidence="6">The sequence shown here is derived from an EMBL/GenBank/DDBJ whole genome shotgun (WGS) entry which is preliminary data.</text>
</comment>
<dbReference type="InterPro" id="IPR023352">
    <property type="entry name" value="MAPEG-like_dom_sf"/>
</dbReference>
<dbReference type="InterPro" id="IPR001129">
    <property type="entry name" value="Membr-assoc_MAPEG"/>
</dbReference>
<comment type="subcellular location">
    <subcellularLocation>
        <location evidence="1">Membrane</location>
    </subcellularLocation>
</comment>
<evidence type="ECO:0000313" key="7">
    <source>
        <dbReference type="Proteomes" id="UP000316624"/>
    </source>
</evidence>
<evidence type="ECO:0000256" key="5">
    <source>
        <dbReference type="SAM" id="Phobius"/>
    </source>
</evidence>
<dbReference type="GO" id="GO:0016020">
    <property type="term" value="C:membrane"/>
    <property type="evidence" value="ECO:0007669"/>
    <property type="project" value="UniProtKB-SubCell"/>
</dbReference>
<evidence type="ECO:0000313" key="6">
    <source>
        <dbReference type="EMBL" id="TWH97637.1"/>
    </source>
</evidence>
<evidence type="ECO:0000256" key="3">
    <source>
        <dbReference type="ARBA" id="ARBA00022989"/>
    </source>
</evidence>
<feature type="transmembrane region" description="Helical" evidence="5">
    <location>
        <begin position="108"/>
        <end position="129"/>
    </location>
</feature>
<dbReference type="Gene3D" id="1.20.120.550">
    <property type="entry name" value="Membrane associated eicosanoid/glutathione metabolism-like domain"/>
    <property type="match status" value="1"/>
</dbReference>
<dbReference type="PANTHER" id="PTHR35371:SF1">
    <property type="entry name" value="BLR7753 PROTEIN"/>
    <property type="match status" value="1"/>
</dbReference>
<keyword evidence="7" id="KW-1185">Reference proteome</keyword>
<dbReference type="PANTHER" id="PTHR35371">
    <property type="entry name" value="INNER MEMBRANE PROTEIN"/>
    <property type="match status" value="1"/>
</dbReference>
<keyword evidence="4 5" id="KW-0472">Membrane</keyword>
<keyword evidence="3 5" id="KW-1133">Transmembrane helix</keyword>
<dbReference type="Proteomes" id="UP000316624">
    <property type="component" value="Unassembled WGS sequence"/>
</dbReference>
<dbReference type="RefSeq" id="WP_021246417.1">
    <property type="nucleotide sequence ID" value="NZ_JACIIY010000001.1"/>
</dbReference>
<evidence type="ECO:0000256" key="2">
    <source>
        <dbReference type="ARBA" id="ARBA00022692"/>
    </source>
</evidence>
<evidence type="ECO:0000256" key="4">
    <source>
        <dbReference type="ARBA" id="ARBA00023136"/>
    </source>
</evidence>
<protein>
    <submittedName>
        <fullName evidence="6">Putative MAPEG superfamily protein</fullName>
    </submittedName>
</protein>
<gene>
    <name evidence="6" type="ORF">IQ35_00234</name>
</gene>